<evidence type="ECO:0000313" key="7">
    <source>
        <dbReference type="EMBL" id="GBP57340.1"/>
    </source>
</evidence>
<keyword evidence="4 5" id="KW-0472">Membrane</keyword>
<accession>A0A4C1X2J8</accession>
<dbReference type="PANTHER" id="PTHR43184:SF12">
    <property type="entry name" value="SUGAR PHOSPHATE EXCHANGER 3"/>
    <property type="match status" value="1"/>
</dbReference>
<dbReference type="InterPro" id="IPR036397">
    <property type="entry name" value="RNaseH_sf"/>
</dbReference>
<dbReference type="Gene3D" id="3.30.420.10">
    <property type="entry name" value="Ribonuclease H-like superfamily/Ribonuclease H"/>
    <property type="match status" value="1"/>
</dbReference>
<dbReference type="EMBL" id="BGZK01000714">
    <property type="protein sequence ID" value="GBP57340.1"/>
    <property type="molecule type" value="Genomic_DNA"/>
</dbReference>
<dbReference type="Gene3D" id="1.20.1250.20">
    <property type="entry name" value="MFS general substrate transporter like domains"/>
    <property type="match status" value="1"/>
</dbReference>
<evidence type="ECO:0000313" key="8">
    <source>
        <dbReference type="Proteomes" id="UP000299102"/>
    </source>
</evidence>
<dbReference type="InterPro" id="IPR001888">
    <property type="entry name" value="Transposase_1"/>
</dbReference>
<keyword evidence="2 5" id="KW-0812">Transmembrane</keyword>
<sequence>MNGINKEAPAGIQFSQKLSEVFCPRLRFNRLRCYQALVLFLTYLTYMTYHLTRKPISVVKGQLHRNCSAFPPTPGTSEAVTPTTPPTNDYWCDWPPFNTTDANTLLGTLDSAFLFSYAGAMFISGRQQASEPSPPHIPLASRPSVAYGVRETNYNLRMVAERVDLRYFLSIGMLLSGIFCYLFGLAKTLDIHNLSYYLLVQAGAGIAQTTGWPGTVAIVGKWFGNAKKGLIFGIWNSHTSLGNILGTLLAAEFVESNWALSFAYPGLVMGAVGFLVFLLLPADPRCVGIVIEERNSPSRHTRRSINEDEPTQVIVGDQAHRLLVEAYNEAALSERTSREWFQKFENGDFDVEDKDRSGWPKIYEDAELKELLEEDSSQTQKELALILEVIQQAVSNRLKSLEMIHKQGTRKSFLHRIVTGDEKWIYYDNPKRRKSWGPPGHAATSTAKPNIHKKKLLLFIWWDQLGMVYYELLNPREIITGTRYRTHLMRLNKALKENAFNTTPDTTKLFFYMIMLVRM</sequence>
<dbReference type="GO" id="GO:0016020">
    <property type="term" value="C:membrane"/>
    <property type="evidence" value="ECO:0007669"/>
    <property type="project" value="UniProtKB-SubCell"/>
</dbReference>
<dbReference type="STRING" id="151549.A0A4C1X2J8"/>
<dbReference type="AlphaFoldDB" id="A0A4C1X2J8"/>
<dbReference type="Proteomes" id="UP000299102">
    <property type="component" value="Unassembled WGS sequence"/>
</dbReference>
<organism evidence="7 8">
    <name type="scientific">Eumeta variegata</name>
    <name type="common">Bagworm moth</name>
    <name type="synonym">Eumeta japonica</name>
    <dbReference type="NCBI Taxonomy" id="151549"/>
    <lineage>
        <taxon>Eukaryota</taxon>
        <taxon>Metazoa</taxon>
        <taxon>Ecdysozoa</taxon>
        <taxon>Arthropoda</taxon>
        <taxon>Hexapoda</taxon>
        <taxon>Insecta</taxon>
        <taxon>Pterygota</taxon>
        <taxon>Neoptera</taxon>
        <taxon>Endopterygota</taxon>
        <taxon>Lepidoptera</taxon>
        <taxon>Glossata</taxon>
        <taxon>Ditrysia</taxon>
        <taxon>Tineoidea</taxon>
        <taxon>Psychidae</taxon>
        <taxon>Oiketicinae</taxon>
        <taxon>Eumeta</taxon>
    </lineage>
</organism>
<dbReference type="Pfam" id="PF17906">
    <property type="entry name" value="HTH_48"/>
    <property type="match status" value="1"/>
</dbReference>
<feature type="transmembrane region" description="Helical" evidence="5">
    <location>
        <begin position="165"/>
        <end position="184"/>
    </location>
</feature>
<feature type="transmembrane region" description="Helical" evidence="5">
    <location>
        <begin position="230"/>
        <end position="250"/>
    </location>
</feature>
<proteinExistence type="predicted"/>
<dbReference type="InterPro" id="IPR041426">
    <property type="entry name" value="Mos1_HTH"/>
</dbReference>
<evidence type="ECO:0000256" key="3">
    <source>
        <dbReference type="ARBA" id="ARBA00022989"/>
    </source>
</evidence>
<keyword evidence="3 5" id="KW-1133">Transmembrane helix</keyword>
<evidence type="ECO:0000256" key="5">
    <source>
        <dbReference type="SAM" id="Phobius"/>
    </source>
</evidence>
<keyword evidence="8" id="KW-1185">Reference proteome</keyword>
<dbReference type="Pfam" id="PF01359">
    <property type="entry name" value="Transposase_1"/>
    <property type="match status" value="1"/>
</dbReference>
<feature type="transmembrane region" description="Helical" evidence="5">
    <location>
        <begin position="196"/>
        <end position="218"/>
    </location>
</feature>
<feature type="transmembrane region" description="Helical" evidence="5">
    <location>
        <begin position="262"/>
        <end position="280"/>
    </location>
</feature>
<comment type="subcellular location">
    <subcellularLocation>
        <location evidence="1">Membrane</location>
        <topology evidence="1">Multi-pass membrane protein</topology>
    </subcellularLocation>
</comment>
<gene>
    <name evidence="7" type="primary">slc37a2</name>
    <name evidence="7" type="ORF">EVAR_27368_1</name>
</gene>
<evidence type="ECO:0000256" key="1">
    <source>
        <dbReference type="ARBA" id="ARBA00004141"/>
    </source>
</evidence>
<protein>
    <submittedName>
        <fullName evidence="7">Glucose-6-phosphate exchanger SLC37A2</fullName>
    </submittedName>
</protein>
<evidence type="ECO:0000256" key="2">
    <source>
        <dbReference type="ARBA" id="ARBA00022692"/>
    </source>
</evidence>
<dbReference type="GO" id="GO:0003676">
    <property type="term" value="F:nucleic acid binding"/>
    <property type="evidence" value="ECO:0007669"/>
    <property type="project" value="InterPro"/>
</dbReference>
<feature type="domain" description="Mos1 transposase HTH" evidence="6">
    <location>
        <begin position="318"/>
        <end position="348"/>
    </location>
</feature>
<comment type="caution">
    <text evidence="7">The sequence shown here is derived from an EMBL/GenBank/DDBJ whole genome shotgun (WGS) entry which is preliminary data.</text>
</comment>
<dbReference type="Pfam" id="PF07690">
    <property type="entry name" value="MFS_1"/>
    <property type="match status" value="1"/>
</dbReference>
<evidence type="ECO:0000256" key="4">
    <source>
        <dbReference type="ARBA" id="ARBA00023136"/>
    </source>
</evidence>
<dbReference type="GO" id="GO:0022857">
    <property type="term" value="F:transmembrane transporter activity"/>
    <property type="evidence" value="ECO:0007669"/>
    <property type="project" value="InterPro"/>
</dbReference>
<name>A0A4C1X2J8_EUMVA</name>
<reference evidence="7 8" key="1">
    <citation type="journal article" date="2019" name="Commun. Biol.">
        <title>The bagworm genome reveals a unique fibroin gene that provides high tensile strength.</title>
        <authorList>
            <person name="Kono N."/>
            <person name="Nakamura H."/>
            <person name="Ohtoshi R."/>
            <person name="Tomita M."/>
            <person name="Numata K."/>
            <person name="Arakawa K."/>
        </authorList>
    </citation>
    <scope>NUCLEOTIDE SEQUENCE [LARGE SCALE GENOMIC DNA]</scope>
</reference>
<dbReference type="Gene3D" id="1.10.10.1450">
    <property type="match status" value="1"/>
</dbReference>
<dbReference type="OrthoDB" id="3639251at2759"/>
<dbReference type="SUPFAM" id="SSF103473">
    <property type="entry name" value="MFS general substrate transporter"/>
    <property type="match status" value="1"/>
</dbReference>
<dbReference type="InterPro" id="IPR036259">
    <property type="entry name" value="MFS_trans_sf"/>
</dbReference>
<dbReference type="InterPro" id="IPR011701">
    <property type="entry name" value="MFS"/>
</dbReference>
<evidence type="ECO:0000259" key="6">
    <source>
        <dbReference type="Pfam" id="PF17906"/>
    </source>
</evidence>
<dbReference type="PANTHER" id="PTHR43184">
    <property type="entry name" value="MAJOR FACILITATOR SUPERFAMILY TRANSPORTER 16, ISOFORM B"/>
    <property type="match status" value="1"/>
</dbReference>